<evidence type="ECO:0000256" key="1">
    <source>
        <dbReference type="SAM" id="Phobius"/>
    </source>
</evidence>
<gene>
    <name evidence="2" type="ORF">ACFFMS_09965</name>
</gene>
<accession>A0ABV5WDW6</accession>
<feature type="transmembrane region" description="Helical" evidence="1">
    <location>
        <begin position="6"/>
        <end position="29"/>
    </location>
</feature>
<name>A0ABV5WDW6_9BACI</name>
<reference evidence="2 3" key="1">
    <citation type="submission" date="2024-09" db="EMBL/GenBank/DDBJ databases">
        <authorList>
            <person name="Sun Q."/>
            <person name="Mori K."/>
        </authorList>
    </citation>
    <scope>NUCLEOTIDE SEQUENCE [LARGE SCALE GENOMIC DNA]</scope>
    <source>
        <strain evidence="2 3">JCM 11201</strain>
    </source>
</reference>
<dbReference type="RefSeq" id="WP_379949093.1">
    <property type="nucleotide sequence ID" value="NZ_JBHMAF010000041.1"/>
</dbReference>
<comment type="caution">
    <text evidence="2">The sequence shown here is derived from an EMBL/GenBank/DDBJ whole genome shotgun (WGS) entry which is preliminary data.</text>
</comment>
<keyword evidence="1" id="KW-0472">Membrane</keyword>
<evidence type="ECO:0000313" key="3">
    <source>
        <dbReference type="Proteomes" id="UP001589609"/>
    </source>
</evidence>
<proteinExistence type="predicted"/>
<dbReference type="Proteomes" id="UP001589609">
    <property type="component" value="Unassembled WGS sequence"/>
</dbReference>
<organism evidence="2 3">
    <name type="scientific">Ectobacillus funiculus</name>
    <dbReference type="NCBI Taxonomy" id="137993"/>
    <lineage>
        <taxon>Bacteria</taxon>
        <taxon>Bacillati</taxon>
        <taxon>Bacillota</taxon>
        <taxon>Bacilli</taxon>
        <taxon>Bacillales</taxon>
        <taxon>Bacillaceae</taxon>
        <taxon>Ectobacillus</taxon>
    </lineage>
</organism>
<evidence type="ECO:0000313" key="2">
    <source>
        <dbReference type="EMBL" id="MFB9758809.1"/>
    </source>
</evidence>
<keyword evidence="1" id="KW-0812">Transmembrane</keyword>
<keyword evidence="1" id="KW-1133">Transmembrane helix</keyword>
<sequence length="45" mass="5013">MTRKIVSSVGLVMGLALLSFLVFSFISLVKFTEMVLNLFMTLTTL</sequence>
<protein>
    <submittedName>
        <fullName evidence="2">Uncharacterized protein</fullName>
    </submittedName>
</protein>
<dbReference type="EMBL" id="JBHMAF010000041">
    <property type="protein sequence ID" value="MFB9758809.1"/>
    <property type="molecule type" value="Genomic_DNA"/>
</dbReference>
<keyword evidence="3" id="KW-1185">Reference proteome</keyword>